<dbReference type="InterPro" id="IPR039261">
    <property type="entry name" value="FNR_nucleotide-bd"/>
</dbReference>
<feature type="transmembrane region" description="Helical" evidence="15">
    <location>
        <begin position="224"/>
        <end position="241"/>
    </location>
</feature>
<accession>A0A1Y2IB57</accession>
<dbReference type="InterPro" id="IPR051410">
    <property type="entry name" value="Ferric/Cupric_Reductase"/>
</dbReference>
<comment type="catalytic activity">
    <reaction evidence="13">
        <text>2 a Fe(II)-siderophore + NADP(+) + H(+) = 2 a Fe(III)-siderophore + NADPH</text>
        <dbReference type="Rhea" id="RHEA:28795"/>
        <dbReference type="Rhea" id="RHEA-COMP:11342"/>
        <dbReference type="Rhea" id="RHEA-COMP:11344"/>
        <dbReference type="ChEBI" id="CHEBI:15378"/>
        <dbReference type="ChEBI" id="CHEBI:29033"/>
        <dbReference type="ChEBI" id="CHEBI:29034"/>
        <dbReference type="ChEBI" id="CHEBI:57783"/>
        <dbReference type="ChEBI" id="CHEBI:58349"/>
        <dbReference type="EC" id="1.16.1.9"/>
    </reaction>
</comment>
<gene>
    <name evidence="17" type="ORF">PYCCODRAFT_1397213</name>
</gene>
<dbReference type="PANTHER" id="PTHR32361:SF9">
    <property type="entry name" value="FERRIC REDUCTASE TRANSMEMBRANE COMPONENT 3-RELATED"/>
    <property type="match status" value="1"/>
</dbReference>
<evidence type="ECO:0000256" key="14">
    <source>
        <dbReference type="SAM" id="MobiDB-lite"/>
    </source>
</evidence>
<evidence type="ECO:0000256" key="6">
    <source>
        <dbReference type="ARBA" id="ARBA00022692"/>
    </source>
</evidence>
<keyword evidence="8 15" id="KW-1133">Transmembrane helix</keyword>
<keyword evidence="6 15" id="KW-0812">Transmembrane</keyword>
<feature type="domain" description="FAD-binding FR-type" evidence="16">
    <location>
        <begin position="288"/>
        <end position="417"/>
    </location>
</feature>
<protein>
    <recommendedName>
        <fullName evidence="3">ferric-chelate reductase (NADPH)</fullName>
        <ecNumber evidence="3">1.16.1.9</ecNumber>
    </recommendedName>
</protein>
<dbReference type="PANTHER" id="PTHR32361">
    <property type="entry name" value="FERRIC/CUPRIC REDUCTASE TRANSMEMBRANE COMPONENT"/>
    <property type="match status" value="1"/>
</dbReference>
<dbReference type="GO" id="GO:0052851">
    <property type="term" value="F:ferric-chelate reductase (NADPH) activity"/>
    <property type="evidence" value="ECO:0007669"/>
    <property type="project" value="UniProtKB-EC"/>
</dbReference>
<dbReference type="SFLD" id="SFLDG01168">
    <property type="entry name" value="Ferric_reductase_subgroup_(FRE"/>
    <property type="match status" value="1"/>
</dbReference>
<feature type="transmembrane region" description="Helical" evidence="15">
    <location>
        <begin position="32"/>
        <end position="53"/>
    </location>
</feature>
<evidence type="ECO:0000259" key="16">
    <source>
        <dbReference type="PROSITE" id="PS51384"/>
    </source>
</evidence>
<dbReference type="STRING" id="1353009.A0A1Y2IB57"/>
<evidence type="ECO:0000256" key="3">
    <source>
        <dbReference type="ARBA" id="ARBA00012668"/>
    </source>
</evidence>
<comment type="similarity">
    <text evidence="2">Belongs to the ferric reductase (FRE) family.</text>
</comment>
<feature type="transmembrane region" description="Helical" evidence="15">
    <location>
        <begin position="120"/>
        <end position="141"/>
    </location>
</feature>
<dbReference type="Gene3D" id="3.40.50.80">
    <property type="entry name" value="Nucleotide-binding domain of ferredoxin-NADP reductase (FNR) module"/>
    <property type="match status" value="1"/>
</dbReference>
<evidence type="ECO:0000256" key="4">
    <source>
        <dbReference type="ARBA" id="ARBA00022448"/>
    </source>
</evidence>
<dbReference type="AlphaFoldDB" id="A0A1Y2IB57"/>
<organism evidence="17 18">
    <name type="scientific">Trametes coccinea (strain BRFM310)</name>
    <name type="common">Pycnoporus coccineus</name>
    <dbReference type="NCBI Taxonomy" id="1353009"/>
    <lineage>
        <taxon>Eukaryota</taxon>
        <taxon>Fungi</taxon>
        <taxon>Dikarya</taxon>
        <taxon>Basidiomycota</taxon>
        <taxon>Agaricomycotina</taxon>
        <taxon>Agaricomycetes</taxon>
        <taxon>Polyporales</taxon>
        <taxon>Polyporaceae</taxon>
        <taxon>Trametes</taxon>
    </lineage>
</organism>
<evidence type="ECO:0000313" key="17">
    <source>
        <dbReference type="EMBL" id="OSC98326.1"/>
    </source>
</evidence>
<keyword evidence="11 15" id="KW-0472">Membrane</keyword>
<dbReference type="Pfam" id="PF08030">
    <property type="entry name" value="NAD_binding_6"/>
    <property type="match status" value="1"/>
</dbReference>
<evidence type="ECO:0000313" key="18">
    <source>
        <dbReference type="Proteomes" id="UP000193067"/>
    </source>
</evidence>
<dbReference type="OrthoDB" id="3944240at2759"/>
<keyword evidence="4" id="KW-0813">Transport</keyword>
<dbReference type="InterPro" id="IPR013112">
    <property type="entry name" value="FAD-bd_8"/>
</dbReference>
<sequence length="629" mass="68544">MSDFGAPPVIPTELQQYNSYVEDPKWQRKFSIIWAAGIAVAVLLALPSVLLALRRGRLFRSWLVGVSENPSKRNYAPAAGDIAEDVVPKKAKRRVCGLLETVWSATFWSLPGIELDLGQMVVIAAYLALVIICITMNAPLLSNPNRAGFMALAQFPVVFLFGTKNSILSLLLGPGHGYEKLNYIHRWAGRGIFIGATVHGSLWINNHIVYGLPIIGQQKETSGVAAYGVLCGLILTSFRPVRRFFYQSFFIIHVLGYVAFFITICYHTIYASPWIFPPLAFYGFDMLLRMFRYRIKDATLVPVDNNMTLIHVHNCDDGWVAGQHVRLRVFISGRFFESHPLTIVNAPPSSSCVPSNTLTLAARVRGDWTRAINQYASKEQERLALTLAAENEKGETAPDGALVQVMIDGPYGGCGVDLGEYESVLLVAGGSGATFTLGLLDDIVARCVKHGRRKGEKTRRIEFAWCIRSYGCIRWFAPMLMEIAHTVAGSSLDLHVSIFVTCLCNPEEVPPIPNSDVVVTRPSVTALLRDLVTPPSSAPETSRSQPQTKKADPDAQSIDSASSEDADAEKAVPSASARLNWVGVGGGVAVCAAGPESLTREAQNAAARIGMTRGVELGGIALHTELFAI</sequence>
<dbReference type="GO" id="GO:0015677">
    <property type="term" value="P:copper ion import"/>
    <property type="evidence" value="ECO:0007669"/>
    <property type="project" value="TreeGrafter"/>
</dbReference>
<dbReference type="Proteomes" id="UP000193067">
    <property type="component" value="Unassembled WGS sequence"/>
</dbReference>
<dbReference type="InterPro" id="IPR013121">
    <property type="entry name" value="Fe_red_NAD-bd_6"/>
</dbReference>
<keyword evidence="18" id="KW-1185">Reference proteome</keyword>
<proteinExistence type="inferred from homology"/>
<feature type="compositionally biased region" description="Polar residues" evidence="14">
    <location>
        <begin position="534"/>
        <end position="548"/>
    </location>
</feature>
<dbReference type="GO" id="GO:0006879">
    <property type="term" value="P:intracellular iron ion homeostasis"/>
    <property type="evidence" value="ECO:0007669"/>
    <property type="project" value="TreeGrafter"/>
</dbReference>
<evidence type="ECO:0000256" key="1">
    <source>
        <dbReference type="ARBA" id="ARBA00004651"/>
    </source>
</evidence>
<dbReference type="InterPro" id="IPR013130">
    <property type="entry name" value="Fe3_Rdtase_TM_dom"/>
</dbReference>
<comment type="subcellular location">
    <subcellularLocation>
        <location evidence="1">Cell membrane</location>
        <topology evidence="1">Multi-pass membrane protein</topology>
    </subcellularLocation>
</comment>
<evidence type="ECO:0000256" key="13">
    <source>
        <dbReference type="ARBA" id="ARBA00048483"/>
    </source>
</evidence>
<dbReference type="SFLD" id="SFLDS00052">
    <property type="entry name" value="Ferric_Reductase_Domain"/>
    <property type="match status" value="1"/>
</dbReference>
<keyword evidence="10" id="KW-0406">Ion transport</keyword>
<reference evidence="17 18" key="1">
    <citation type="journal article" date="2015" name="Biotechnol. Biofuels">
        <title>Enhanced degradation of softwood versus hardwood by the white-rot fungus Pycnoporus coccineus.</title>
        <authorList>
            <person name="Couturier M."/>
            <person name="Navarro D."/>
            <person name="Chevret D."/>
            <person name="Henrissat B."/>
            <person name="Piumi F."/>
            <person name="Ruiz-Duenas F.J."/>
            <person name="Martinez A.T."/>
            <person name="Grigoriev I.V."/>
            <person name="Riley R."/>
            <person name="Lipzen A."/>
            <person name="Berrin J.G."/>
            <person name="Master E.R."/>
            <person name="Rosso M.N."/>
        </authorList>
    </citation>
    <scope>NUCLEOTIDE SEQUENCE [LARGE SCALE GENOMIC DNA]</scope>
    <source>
        <strain evidence="17 18">BRFM310</strain>
    </source>
</reference>
<keyword evidence="9" id="KW-0560">Oxidoreductase</keyword>
<evidence type="ECO:0000256" key="10">
    <source>
        <dbReference type="ARBA" id="ARBA00023065"/>
    </source>
</evidence>
<evidence type="ECO:0000256" key="8">
    <source>
        <dbReference type="ARBA" id="ARBA00022989"/>
    </source>
</evidence>
<dbReference type="PROSITE" id="PS51384">
    <property type="entry name" value="FAD_FR"/>
    <property type="match status" value="1"/>
</dbReference>
<feature type="transmembrane region" description="Helical" evidence="15">
    <location>
        <begin position="153"/>
        <end position="175"/>
    </location>
</feature>
<dbReference type="InterPro" id="IPR017927">
    <property type="entry name" value="FAD-bd_FR_type"/>
</dbReference>
<dbReference type="Pfam" id="PF01794">
    <property type="entry name" value="Ferric_reduct"/>
    <property type="match status" value="1"/>
</dbReference>
<dbReference type="EMBL" id="KZ084139">
    <property type="protein sequence ID" value="OSC98326.1"/>
    <property type="molecule type" value="Genomic_DNA"/>
</dbReference>
<evidence type="ECO:0000256" key="7">
    <source>
        <dbReference type="ARBA" id="ARBA00022982"/>
    </source>
</evidence>
<evidence type="ECO:0000256" key="5">
    <source>
        <dbReference type="ARBA" id="ARBA00022475"/>
    </source>
</evidence>
<feature type="transmembrane region" description="Helical" evidence="15">
    <location>
        <begin position="187"/>
        <end position="204"/>
    </location>
</feature>
<dbReference type="GO" id="GO:0005886">
    <property type="term" value="C:plasma membrane"/>
    <property type="evidence" value="ECO:0007669"/>
    <property type="project" value="UniProtKB-SubCell"/>
</dbReference>
<evidence type="ECO:0000256" key="12">
    <source>
        <dbReference type="ARBA" id="ARBA00023180"/>
    </source>
</evidence>
<keyword evidence="7" id="KW-0249">Electron transport</keyword>
<dbReference type="GO" id="GO:0006826">
    <property type="term" value="P:iron ion transport"/>
    <property type="evidence" value="ECO:0007669"/>
    <property type="project" value="TreeGrafter"/>
</dbReference>
<evidence type="ECO:0000256" key="9">
    <source>
        <dbReference type="ARBA" id="ARBA00023002"/>
    </source>
</evidence>
<name>A0A1Y2IB57_TRAC3</name>
<evidence type="ECO:0000256" key="2">
    <source>
        <dbReference type="ARBA" id="ARBA00006278"/>
    </source>
</evidence>
<feature type="transmembrane region" description="Helical" evidence="15">
    <location>
        <begin position="248"/>
        <end position="269"/>
    </location>
</feature>
<dbReference type="CDD" id="cd06186">
    <property type="entry name" value="NOX_Duox_like_FAD_NADP"/>
    <property type="match status" value="1"/>
</dbReference>
<feature type="region of interest" description="Disordered" evidence="14">
    <location>
        <begin position="530"/>
        <end position="570"/>
    </location>
</feature>
<dbReference type="SUPFAM" id="SSF63380">
    <property type="entry name" value="Riboflavin synthase domain-like"/>
    <property type="match status" value="1"/>
</dbReference>
<dbReference type="EC" id="1.16.1.9" evidence="3"/>
<dbReference type="SUPFAM" id="SSF52343">
    <property type="entry name" value="Ferredoxin reductase-like, C-terminal NADP-linked domain"/>
    <property type="match status" value="1"/>
</dbReference>
<keyword evidence="12" id="KW-0325">Glycoprotein</keyword>
<keyword evidence="5" id="KW-1003">Cell membrane</keyword>
<dbReference type="Pfam" id="PF08022">
    <property type="entry name" value="FAD_binding_8"/>
    <property type="match status" value="1"/>
</dbReference>
<dbReference type="InterPro" id="IPR017938">
    <property type="entry name" value="Riboflavin_synthase-like_b-brl"/>
</dbReference>
<evidence type="ECO:0000256" key="15">
    <source>
        <dbReference type="SAM" id="Phobius"/>
    </source>
</evidence>
<evidence type="ECO:0000256" key="11">
    <source>
        <dbReference type="ARBA" id="ARBA00023136"/>
    </source>
</evidence>